<name>A0ABD2PZY3_9PLAT</name>
<evidence type="ECO:0000313" key="3">
    <source>
        <dbReference type="Proteomes" id="UP001626550"/>
    </source>
</evidence>
<dbReference type="EMBL" id="JBJKFK010001489">
    <property type="protein sequence ID" value="KAL3312965.1"/>
    <property type="molecule type" value="Genomic_DNA"/>
</dbReference>
<feature type="chain" id="PRO_5044859947" evidence="1">
    <location>
        <begin position="20"/>
        <end position="171"/>
    </location>
</feature>
<organism evidence="2 3">
    <name type="scientific">Cichlidogyrus casuarinus</name>
    <dbReference type="NCBI Taxonomy" id="1844966"/>
    <lineage>
        <taxon>Eukaryota</taxon>
        <taxon>Metazoa</taxon>
        <taxon>Spiralia</taxon>
        <taxon>Lophotrochozoa</taxon>
        <taxon>Platyhelminthes</taxon>
        <taxon>Monogenea</taxon>
        <taxon>Monopisthocotylea</taxon>
        <taxon>Dactylogyridea</taxon>
        <taxon>Ancyrocephalidae</taxon>
        <taxon>Cichlidogyrus</taxon>
    </lineage>
</organism>
<evidence type="ECO:0000313" key="2">
    <source>
        <dbReference type="EMBL" id="KAL3312965.1"/>
    </source>
</evidence>
<evidence type="ECO:0000256" key="1">
    <source>
        <dbReference type="SAM" id="SignalP"/>
    </source>
</evidence>
<accession>A0ABD2PZY3</accession>
<dbReference type="AlphaFoldDB" id="A0ABD2PZY3"/>
<keyword evidence="3" id="KW-1185">Reference proteome</keyword>
<dbReference type="Proteomes" id="UP001626550">
    <property type="component" value="Unassembled WGS sequence"/>
</dbReference>
<comment type="caution">
    <text evidence="2">The sequence shown here is derived from an EMBL/GenBank/DDBJ whole genome shotgun (WGS) entry which is preliminary data.</text>
</comment>
<proteinExistence type="predicted"/>
<sequence>MRNILISTLILSLVGHSLSADVTLAPATDSSSDDKTPATINVGGASQVQSERVDRNQVERLYALLNEYLVCMIESRFGCDADLVRAYQILTGHQPNFLMTVVNNGIPLMQQQQYPFRQNKLSPRMAFDHERRFDNSIFESQENHWMPMMGENMREGPFMPMQGHPEPFRPF</sequence>
<protein>
    <submittedName>
        <fullName evidence="2">Uncharacterized protein</fullName>
    </submittedName>
</protein>
<keyword evidence="1" id="KW-0732">Signal</keyword>
<feature type="signal peptide" evidence="1">
    <location>
        <begin position="1"/>
        <end position="19"/>
    </location>
</feature>
<gene>
    <name evidence="2" type="ORF">Ciccas_008438</name>
</gene>
<reference evidence="2 3" key="1">
    <citation type="submission" date="2024-11" db="EMBL/GenBank/DDBJ databases">
        <title>Adaptive evolution of stress response genes in parasites aligns with host niche diversity.</title>
        <authorList>
            <person name="Hahn C."/>
            <person name="Resl P."/>
        </authorList>
    </citation>
    <scope>NUCLEOTIDE SEQUENCE [LARGE SCALE GENOMIC DNA]</scope>
    <source>
        <strain evidence="2">EGGRZ-B1_66</strain>
        <tissue evidence="2">Body</tissue>
    </source>
</reference>